<dbReference type="InterPro" id="IPR026823">
    <property type="entry name" value="cEGF"/>
</dbReference>
<dbReference type="PROSITE" id="PS01186">
    <property type="entry name" value="EGF_2"/>
    <property type="match status" value="9"/>
</dbReference>
<dbReference type="GO" id="GO:0005886">
    <property type="term" value="C:plasma membrane"/>
    <property type="evidence" value="ECO:0007669"/>
    <property type="project" value="UniProtKB-SubCell"/>
</dbReference>
<dbReference type="InterPro" id="IPR015919">
    <property type="entry name" value="Cadherin-like_sf"/>
</dbReference>
<comment type="caution">
    <text evidence="12">Lacks conserved residue(s) required for the propagation of feature annotation.</text>
</comment>
<evidence type="ECO:0000313" key="18">
    <source>
        <dbReference type="Proteomes" id="UP001209878"/>
    </source>
</evidence>
<feature type="domain" description="EGF-like" evidence="14">
    <location>
        <begin position="23"/>
        <end position="59"/>
    </location>
</feature>
<dbReference type="SMART" id="SM00181">
    <property type="entry name" value="EGF"/>
    <property type="match status" value="15"/>
</dbReference>
<dbReference type="GO" id="GO:0042063">
    <property type="term" value="P:gliogenesis"/>
    <property type="evidence" value="ECO:0007669"/>
    <property type="project" value="UniProtKB-ARBA"/>
</dbReference>
<evidence type="ECO:0000256" key="8">
    <source>
        <dbReference type="ARBA" id="ARBA00022989"/>
    </source>
</evidence>
<dbReference type="PANTHER" id="PTHR24033">
    <property type="entry name" value="EGF-LIKE DOMAIN-CONTAINING PROTEIN"/>
    <property type="match status" value="1"/>
</dbReference>
<feature type="domain" description="EGF-like" evidence="14">
    <location>
        <begin position="1332"/>
        <end position="1366"/>
    </location>
</feature>
<dbReference type="GO" id="GO:0048666">
    <property type="term" value="P:neuron development"/>
    <property type="evidence" value="ECO:0007669"/>
    <property type="project" value="UniProtKB-ARBA"/>
</dbReference>
<feature type="disulfide bond" evidence="12">
    <location>
        <begin position="1319"/>
        <end position="1328"/>
    </location>
</feature>
<keyword evidence="3 12" id="KW-0245">EGF-like domain</keyword>
<dbReference type="PROSITE" id="PS01187">
    <property type="entry name" value="EGF_CA"/>
    <property type="match status" value="5"/>
</dbReference>
<evidence type="ECO:0000259" key="13">
    <source>
        <dbReference type="PROSITE" id="PS50024"/>
    </source>
</evidence>
<dbReference type="EMBL" id="JAODUO010001272">
    <property type="protein sequence ID" value="KAK2167505.1"/>
    <property type="molecule type" value="Genomic_DNA"/>
</dbReference>
<dbReference type="FunFam" id="2.10.25.10:FF:000391">
    <property type="entry name" value="Weary, isoform C"/>
    <property type="match status" value="1"/>
</dbReference>
<sequence>MDLRNGYNCSCKPGYTGVNCEKDFNECASAPCHNNGFCVDLRSGYNCSCKPGYYGFNCEKDIDECSSSPCQNGGNCTDLVNGYNCSCLPGLYAGLHCETIVRRRLYPHGSQQEDVTLDWANTALKCDLAGKSCHSGFIKTPRMKIFTSEFTNIKIYSNGYVTLGQSYNRRMPADFVTVSHSKKWSSYYRGFALFAPLWTDANFQRGRVTYHIYDRTDTKVSETEKYRVKHALQLAKEDTENYGGSSSINPSWVMVISWVDNTPRMYYSDFYEQPNTFQMVLIFDPARWITSVMFLYEKTGWDRYWMVRDSQIGFYVTRRHKENSRALAQSGKSSAFEMAEIVGNTGKVGKFYFGVSAGDTRPNYDLKCRNWFWQQRSYWWQVVWGWMYTKVCPCDQRRVITDRRWRFDMKEYIYSNGERMCYYERRPYWISTQQCCYEYGSLIGRRDGTGGQTFFLHPRYGQSHINADVKPKDWCCDKSDNCDIFYEARPLDTCWGYVPPFLAWFFGDPHIHTLDNFEYTFNGLGEYTLIETTGGNFTLQGRTAKATNDKGTETNATVFSAFAAQDSDSDRIHVAMNEKRDALVIFVEDEDQTSWFASAELEAEVDFENVSLIKDEVSTVSASFKSGFTITVALNESQLSITVAAPDNFLNDTKGLLGVFNKDPSDDLTPADGSAPLATNATEKTIFNKFGETWRIDETSSLFYYPQGTDYNTFNIFDFTPLFYEEVVGNMTPEQKAEAEKTCGDNKECIFDLAITGNAKAAASGLETNTKNKETADMLANENPTINVTSTFNVTVGDKSSLTVIVTDPEDDKVSLTLRTDLPSGATFDNQTGIFTWTPADTNPVNISFSAVDEKGAVAPSADVIVNLCDCSAHGECLFGELREGEKPTARFRLVACNCTVGWTGDSCDEDFDGCGDGPCTAGTNCTDLTPAEEAAQDKAFICSACPEGYEDNDGVCVDVNECDKDKPLHDCGQLCVNKVPGFVSPGPGFLCDCNKGYRLEGNGKNCTDVDECVEKSSGCEHVCTNDIGSFTCSCYTGYELNSDNKTCTQKAGSECSSSNDCTYGCSKSGSTETCFCPIGKLLASDGITCDDVDECASSDTHACQHNCVNIDGGYNCSCNEGYVLSADARKCKRCPDGKWGPQCSGQCSCADPNTACDASTGCAECPPGFTGGACELDINECNSNPCGSNANCTNSVGTFRCDCHAGYVQHNLTACVELDECESSPCQNDGTCVDKFNSYTCTCAPGYTGRNCEVDVDECGSSPCQNGGSCVDRVNKYRCKCPAGYSGGKCEKALLCNSAPCQNGGICVQGRASYTCTCPNGFTGKFCEQCNYCSSAPCQNGGICVSSADSYTCTCLGGFTGTSCKKMTEETKKLRSGVQLTVSIRLTSVHFTSNLADKTSLEYKDLTAKVIKVLTDALSKTLGGKFLIVDVTFKRGSVVVDYQVAVPEDLPNPTDTIVGAIKNESTGGQFGEFVVDVANITASVKPIMVYQAQFKITSQTYTAELAEANSTEYNKLAGNVSLVLEMVYRKAFSNGFVDIKNILFSEGSIVTDYEVRLTDKSSDSEVQTVLADYVEANGGKLGDFSVTVPSS</sequence>
<evidence type="ECO:0000259" key="16">
    <source>
        <dbReference type="PROSITE" id="PS51233"/>
    </source>
</evidence>
<dbReference type="GO" id="GO:0007154">
    <property type="term" value="P:cell communication"/>
    <property type="evidence" value="ECO:0007669"/>
    <property type="project" value="UniProtKB-ARBA"/>
</dbReference>
<dbReference type="GO" id="GO:0023052">
    <property type="term" value="P:signaling"/>
    <property type="evidence" value="ECO:0007669"/>
    <property type="project" value="UniProtKB-ARBA"/>
</dbReference>
<dbReference type="SUPFAM" id="SSF82671">
    <property type="entry name" value="SEA domain"/>
    <property type="match status" value="2"/>
</dbReference>
<dbReference type="InterPro" id="IPR000152">
    <property type="entry name" value="EGF-type_Asp/Asn_hydroxyl_site"/>
</dbReference>
<feature type="disulfide bond" evidence="12">
    <location>
        <begin position="1244"/>
        <end position="1253"/>
    </location>
</feature>
<feature type="domain" description="SEA" evidence="13">
    <location>
        <begin position="1487"/>
        <end position="1592"/>
    </location>
</feature>
<dbReference type="Pfam" id="PF07645">
    <property type="entry name" value="EGF_CA"/>
    <property type="match status" value="2"/>
</dbReference>
<evidence type="ECO:0000256" key="2">
    <source>
        <dbReference type="ARBA" id="ARBA00022475"/>
    </source>
</evidence>
<keyword evidence="7" id="KW-0106">Calcium</keyword>
<feature type="domain" description="EGF-like" evidence="14">
    <location>
        <begin position="1092"/>
        <end position="1133"/>
    </location>
</feature>
<dbReference type="InterPro" id="IPR013032">
    <property type="entry name" value="EGF-like_CS"/>
</dbReference>
<dbReference type="CDD" id="cd00054">
    <property type="entry name" value="EGF_CA"/>
    <property type="match status" value="7"/>
</dbReference>
<feature type="domain" description="EGF-like" evidence="14">
    <location>
        <begin position="1009"/>
        <end position="1049"/>
    </location>
</feature>
<evidence type="ECO:0000256" key="5">
    <source>
        <dbReference type="ARBA" id="ARBA00022729"/>
    </source>
</evidence>
<dbReference type="Pfam" id="PF00008">
    <property type="entry name" value="EGF"/>
    <property type="match status" value="5"/>
</dbReference>
<keyword evidence="6" id="KW-0677">Repeat</keyword>
<keyword evidence="10 12" id="KW-1015">Disulfide bond</keyword>
<dbReference type="InterPro" id="IPR036364">
    <property type="entry name" value="SEA_dom_sf"/>
</dbReference>
<feature type="domain" description="AMOP" evidence="15">
    <location>
        <begin position="360"/>
        <end position="489"/>
    </location>
</feature>
<dbReference type="InterPro" id="IPR000082">
    <property type="entry name" value="SEA_dom"/>
</dbReference>
<evidence type="ECO:0000256" key="12">
    <source>
        <dbReference type="PROSITE-ProRule" id="PRU00076"/>
    </source>
</evidence>
<feature type="disulfide bond" evidence="12">
    <location>
        <begin position="49"/>
        <end position="58"/>
    </location>
</feature>
<comment type="caution">
    <text evidence="17">The sequence shown here is derived from an EMBL/GenBank/DDBJ whole genome shotgun (WGS) entry which is preliminary data.</text>
</comment>
<dbReference type="InterPro" id="IPR005533">
    <property type="entry name" value="AMOP_dom"/>
</dbReference>
<keyword evidence="9" id="KW-0472">Membrane</keyword>
<dbReference type="PANTHER" id="PTHR24033:SF151">
    <property type="entry name" value="NOTCH 2"/>
    <property type="match status" value="1"/>
</dbReference>
<evidence type="ECO:0000259" key="15">
    <source>
        <dbReference type="PROSITE" id="PS50856"/>
    </source>
</evidence>
<evidence type="ECO:0000313" key="17">
    <source>
        <dbReference type="EMBL" id="KAK2167505.1"/>
    </source>
</evidence>
<dbReference type="FunFam" id="2.10.25.10:FF:000230">
    <property type="entry name" value="Delta-like protein"/>
    <property type="match status" value="1"/>
</dbReference>
<evidence type="ECO:0000256" key="7">
    <source>
        <dbReference type="ARBA" id="ARBA00022837"/>
    </source>
</evidence>
<reference evidence="17" key="1">
    <citation type="journal article" date="2023" name="Mol. Biol. Evol.">
        <title>Third-Generation Sequencing Reveals the Adaptive Role of the Epigenome in Three Deep-Sea Polychaetes.</title>
        <authorList>
            <person name="Perez M."/>
            <person name="Aroh O."/>
            <person name="Sun Y."/>
            <person name="Lan Y."/>
            <person name="Juniper S.K."/>
            <person name="Young C.R."/>
            <person name="Angers B."/>
            <person name="Qian P.Y."/>
        </authorList>
    </citation>
    <scope>NUCLEOTIDE SEQUENCE</scope>
    <source>
        <strain evidence="17">R07B-5</strain>
    </source>
</reference>
<evidence type="ECO:0000256" key="6">
    <source>
        <dbReference type="ARBA" id="ARBA00022737"/>
    </source>
</evidence>
<dbReference type="SUPFAM" id="SSF57184">
    <property type="entry name" value="Growth factor receptor domain"/>
    <property type="match status" value="3"/>
</dbReference>
<dbReference type="InterPro" id="IPR001846">
    <property type="entry name" value="VWF_type-D"/>
</dbReference>
<dbReference type="Gene3D" id="2.60.40.10">
    <property type="entry name" value="Immunoglobulins"/>
    <property type="match status" value="1"/>
</dbReference>
<dbReference type="PROSITE" id="PS51233">
    <property type="entry name" value="VWFD"/>
    <property type="match status" value="1"/>
</dbReference>
<dbReference type="Pfam" id="PF05345">
    <property type="entry name" value="He_PIG"/>
    <property type="match status" value="1"/>
</dbReference>
<dbReference type="InterPro" id="IPR000742">
    <property type="entry name" value="EGF"/>
</dbReference>
<dbReference type="FunFam" id="2.10.25.10:FF:000117">
    <property type="entry name" value="Delta-like protein"/>
    <property type="match status" value="2"/>
</dbReference>
<keyword evidence="5" id="KW-0732">Signal</keyword>
<evidence type="ECO:0000256" key="3">
    <source>
        <dbReference type="ARBA" id="ARBA00022536"/>
    </source>
</evidence>
<dbReference type="PROSITE" id="PS50024">
    <property type="entry name" value="SEA"/>
    <property type="match status" value="2"/>
</dbReference>
<evidence type="ECO:0000256" key="1">
    <source>
        <dbReference type="ARBA" id="ARBA00004251"/>
    </source>
</evidence>
<dbReference type="PROSITE" id="PS50026">
    <property type="entry name" value="EGF_3"/>
    <property type="match status" value="10"/>
</dbReference>
<dbReference type="SMART" id="SM00179">
    <property type="entry name" value="EGF_CA"/>
    <property type="match status" value="11"/>
</dbReference>
<keyword evidence="18" id="KW-1185">Reference proteome</keyword>
<keyword evidence="11" id="KW-0325">Glycoprotein</keyword>
<dbReference type="GO" id="GO:0007160">
    <property type="term" value="P:cell-matrix adhesion"/>
    <property type="evidence" value="ECO:0007669"/>
    <property type="project" value="InterPro"/>
</dbReference>
<dbReference type="FunFam" id="2.10.25.10:FF:000472">
    <property type="entry name" value="Uncharacterized protein, isoform A"/>
    <property type="match status" value="1"/>
</dbReference>
<dbReference type="Pfam" id="PF01390">
    <property type="entry name" value="SEA"/>
    <property type="match status" value="2"/>
</dbReference>
<dbReference type="PROSITE" id="PS00022">
    <property type="entry name" value="EGF_1"/>
    <property type="match status" value="7"/>
</dbReference>
<dbReference type="SMART" id="SM00216">
    <property type="entry name" value="VWD"/>
    <property type="match status" value="1"/>
</dbReference>
<dbReference type="Gene3D" id="2.10.25.10">
    <property type="entry name" value="Laminin"/>
    <property type="match status" value="12"/>
</dbReference>
<evidence type="ECO:0000256" key="4">
    <source>
        <dbReference type="ARBA" id="ARBA00022692"/>
    </source>
</evidence>
<dbReference type="Gene3D" id="3.30.70.960">
    <property type="entry name" value="SEA domain"/>
    <property type="match status" value="1"/>
</dbReference>
<dbReference type="Proteomes" id="UP001209878">
    <property type="component" value="Unassembled WGS sequence"/>
</dbReference>
<dbReference type="InterPro" id="IPR018097">
    <property type="entry name" value="EGF_Ca-bd_CS"/>
</dbReference>
<evidence type="ECO:0000259" key="14">
    <source>
        <dbReference type="PROSITE" id="PS50026"/>
    </source>
</evidence>
<feature type="disulfide bond" evidence="12">
    <location>
        <begin position="11"/>
        <end position="20"/>
    </location>
</feature>
<feature type="domain" description="EGF-like" evidence="14">
    <location>
        <begin position="1218"/>
        <end position="1254"/>
    </location>
</feature>
<dbReference type="InterPro" id="IPR056619">
    <property type="entry name" value="C8-3_MUC4"/>
</dbReference>
<dbReference type="InterPro" id="IPR051830">
    <property type="entry name" value="NOTCH_homolog"/>
</dbReference>
<feature type="domain" description="EGF-like" evidence="14">
    <location>
        <begin position="61"/>
        <end position="98"/>
    </location>
</feature>
<feature type="domain" description="EGF-like" evidence="14">
    <location>
        <begin position="1293"/>
        <end position="1329"/>
    </location>
</feature>
<dbReference type="Pfam" id="PF12661">
    <property type="entry name" value="hEGF"/>
    <property type="match status" value="2"/>
</dbReference>
<dbReference type="Pfam" id="PF00094">
    <property type="entry name" value="VWD"/>
    <property type="match status" value="1"/>
</dbReference>
<feature type="domain" description="SEA" evidence="13">
    <location>
        <begin position="1377"/>
        <end position="1486"/>
    </location>
</feature>
<dbReference type="GO" id="GO:0000902">
    <property type="term" value="P:cell morphogenesis"/>
    <property type="evidence" value="ECO:0007669"/>
    <property type="project" value="UniProtKB-ARBA"/>
</dbReference>
<dbReference type="InterPro" id="IPR001881">
    <property type="entry name" value="EGF-like_Ca-bd_dom"/>
</dbReference>
<feature type="domain" description="EGF-like" evidence="14">
    <location>
        <begin position="1"/>
        <end position="21"/>
    </location>
</feature>
<keyword evidence="8" id="KW-1133">Transmembrane helix</keyword>
<dbReference type="SUPFAM" id="SSF57196">
    <property type="entry name" value="EGF/Laminin"/>
    <property type="match status" value="5"/>
</dbReference>
<dbReference type="SUPFAM" id="SSF49313">
    <property type="entry name" value="Cadherin-like"/>
    <property type="match status" value="1"/>
</dbReference>
<keyword evidence="4" id="KW-0812">Transmembrane</keyword>
<comment type="subcellular location">
    <subcellularLocation>
        <location evidence="1">Cell membrane</location>
        <topology evidence="1">Single-pass type I membrane protein</topology>
    </subcellularLocation>
</comment>
<dbReference type="Pfam" id="PF06119">
    <property type="entry name" value="NIDO"/>
    <property type="match status" value="1"/>
</dbReference>
<dbReference type="InterPro" id="IPR009030">
    <property type="entry name" value="Growth_fac_rcpt_cys_sf"/>
</dbReference>
<keyword evidence="2" id="KW-1003">Cell membrane</keyword>
<dbReference type="PROSITE" id="PS50856">
    <property type="entry name" value="AMOP"/>
    <property type="match status" value="1"/>
</dbReference>
<dbReference type="InterPro" id="IPR013783">
    <property type="entry name" value="Ig-like_fold"/>
</dbReference>
<organism evidence="17 18">
    <name type="scientific">Ridgeia piscesae</name>
    <name type="common">Tubeworm</name>
    <dbReference type="NCBI Taxonomy" id="27915"/>
    <lineage>
        <taxon>Eukaryota</taxon>
        <taxon>Metazoa</taxon>
        <taxon>Spiralia</taxon>
        <taxon>Lophotrochozoa</taxon>
        <taxon>Annelida</taxon>
        <taxon>Polychaeta</taxon>
        <taxon>Sedentaria</taxon>
        <taxon>Canalipalpata</taxon>
        <taxon>Sabellida</taxon>
        <taxon>Siboglinidae</taxon>
        <taxon>Ridgeia</taxon>
    </lineage>
</organism>
<dbReference type="Pfam" id="PF14670">
    <property type="entry name" value="FXa_inhibition"/>
    <property type="match status" value="1"/>
</dbReference>
<proteinExistence type="predicted"/>
<dbReference type="SMART" id="SM00200">
    <property type="entry name" value="SEA"/>
    <property type="match status" value="2"/>
</dbReference>
<dbReference type="InterPro" id="IPR003886">
    <property type="entry name" value="NIDO_dom"/>
</dbReference>
<dbReference type="GO" id="GO:0005509">
    <property type="term" value="F:calcium ion binding"/>
    <property type="evidence" value="ECO:0007669"/>
    <property type="project" value="InterPro"/>
</dbReference>
<evidence type="ECO:0000256" key="9">
    <source>
        <dbReference type="ARBA" id="ARBA00023136"/>
    </source>
</evidence>
<accession>A0AAD9KBA4</accession>
<name>A0AAD9KBA4_RIDPI</name>
<dbReference type="Pfam" id="PF23263">
    <property type="entry name" value="C8-3_MUC4"/>
    <property type="match status" value="1"/>
</dbReference>
<evidence type="ECO:0008006" key="19">
    <source>
        <dbReference type="Google" id="ProtNLM"/>
    </source>
</evidence>
<evidence type="ECO:0000256" key="10">
    <source>
        <dbReference type="ARBA" id="ARBA00023157"/>
    </source>
</evidence>
<dbReference type="PROSITE" id="PS00010">
    <property type="entry name" value="ASX_HYDROXYL"/>
    <property type="match status" value="7"/>
</dbReference>
<dbReference type="Pfam" id="PF12662">
    <property type="entry name" value="cEGF"/>
    <property type="match status" value="1"/>
</dbReference>
<dbReference type="FunFam" id="2.10.25.10:FF:000123">
    <property type="entry name" value="Crumbs homolog 1 (Drosophila)"/>
    <property type="match status" value="1"/>
</dbReference>
<feature type="disulfide bond" evidence="12">
    <location>
        <begin position="1356"/>
        <end position="1365"/>
    </location>
</feature>
<protein>
    <recommendedName>
        <fullName evidence="19">Mucin-like protein</fullName>
    </recommendedName>
</protein>
<feature type="domain" description="EGF-like" evidence="14">
    <location>
        <begin position="1256"/>
        <end position="1292"/>
    </location>
</feature>
<dbReference type="InterPro" id="IPR049883">
    <property type="entry name" value="NOTCH1_EGF-like"/>
</dbReference>
<evidence type="ECO:0000256" key="11">
    <source>
        <dbReference type="ARBA" id="ARBA00023180"/>
    </source>
</evidence>
<feature type="domain" description="EGF-like" evidence="14">
    <location>
        <begin position="1178"/>
        <end position="1214"/>
    </location>
</feature>
<feature type="disulfide bond" evidence="12">
    <location>
        <begin position="1282"/>
        <end position="1291"/>
    </location>
</feature>
<feature type="domain" description="VWFD" evidence="16">
    <location>
        <begin position="501"/>
        <end position="702"/>
    </location>
</feature>
<dbReference type="PRINTS" id="PR00010">
    <property type="entry name" value="EGFBLOOD"/>
</dbReference>
<gene>
    <name evidence="17" type="ORF">NP493_1273g01087</name>
</gene>